<feature type="non-terminal residue" evidence="1">
    <location>
        <position position="1"/>
    </location>
</feature>
<evidence type="ECO:0000313" key="2">
    <source>
        <dbReference type="Proteomes" id="UP000078542"/>
    </source>
</evidence>
<proteinExistence type="predicted"/>
<organism evidence="1 2">
    <name type="scientific">Cyphomyrmex costatus</name>
    <dbReference type="NCBI Taxonomy" id="456900"/>
    <lineage>
        <taxon>Eukaryota</taxon>
        <taxon>Metazoa</taxon>
        <taxon>Ecdysozoa</taxon>
        <taxon>Arthropoda</taxon>
        <taxon>Hexapoda</taxon>
        <taxon>Insecta</taxon>
        <taxon>Pterygota</taxon>
        <taxon>Neoptera</taxon>
        <taxon>Endopterygota</taxon>
        <taxon>Hymenoptera</taxon>
        <taxon>Apocrita</taxon>
        <taxon>Aculeata</taxon>
        <taxon>Formicoidea</taxon>
        <taxon>Formicidae</taxon>
        <taxon>Myrmicinae</taxon>
        <taxon>Cyphomyrmex</taxon>
    </lineage>
</organism>
<name>A0A151IGJ9_9HYME</name>
<dbReference type="EMBL" id="KQ977700">
    <property type="protein sequence ID" value="KYN00539.1"/>
    <property type="molecule type" value="Genomic_DNA"/>
</dbReference>
<protein>
    <submittedName>
        <fullName evidence="1">Putative nuclease HARBI1</fullName>
    </submittedName>
</protein>
<reference evidence="1 2" key="1">
    <citation type="submission" date="2016-03" db="EMBL/GenBank/DDBJ databases">
        <title>Cyphomyrmex costatus WGS genome.</title>
        <authorList>
            <person name="Nygaard S."/>
            <person name="Hu H."/>
            <person name="Boomsma J."/>
            <person name="Zhang G."/>
        </authorList>
    </citation>
    <scope>NUCLEOTIDE SEQUENCE [LARGE SCALE GENOMIC DNA]</scope>
    <source>
        <strain evidence="1">MS0001</strain>
        <tissue evidence="1">Whole body</tissue>
    </source>
</reference>
<accession>A0A151IGJ9</accession>
<dbReference type="Proteomes" id="UP000078542">
    <property type="component" value="Unassembled WGS sequence"/>
</dbReference>
<dbReference type="STRING" id="456900.A0A151IGJ9"/>
<dbReference type="AlphaFoldDB" id="A0A151IGJ9"/>
<sequence>EEEYEVILIRAPKRYIRETPNPFEFFNENEFKRRFRFSKNSVMFGILPLVEEGLAKISNRGLPVAPVLQLLICLRFYATASFQLVMGDVIQVSQSTISRIIARVSCLIASNINRYIKMPTSDQACSENKRLFEELGRGPGAIGLPSIDGAIDCTHIRLSHTRLQNIDEVYRNRKGYFSLNVQVYK</sequence>
<gene>
    <name evidence="1" type="ORF">ALC62_08686</name>
</gene>
<evidence type="ECO:0000313" key="1">
    <source>
        <dbReference type="EMBL" id="KYN00539.1"/>
    </source>
</evidence>
<keyword evidence="2" id="KW-1185">Reference proteome</keyword>